<feature type="domain" description="FAD dependent oxidoreductase" evidence="1">
    <location>
        <begin position="32"/>
        <end position="395"/>
    </location>
</feature>
<dbReference type="Proteomes" id="UP000034034">
    <property type="component" value="Chromosome"/>
</dbReference>
<name>A0A0F7FTJ2_9ACTN</name>
<dbReference type="SUPFAM" id="SSF51905">
    <property type="entry name" value="FAD/NAD(P)-binding domain"/>
    <property type="match status" value="1"/>
</dbReference>
<dbReference type="InterPro" id="IPR036188">
    <property type="entry name" value="FAD/NAD-bd_sf"/>
</dbReference>
<dbReference type="Gene3D" id="3.30.9.10">
    <property type="entry name" value="D-Amino Acid Oxidase, subunit A, domain 2"/>
    <property type="match status" value="1"/>
</dbReference>
<dbReference type="RefSeq" id="WP_046723447.1">
    <property type="nucleotide sequence ID" value="NZ_CP009922.3"/>
</dbReference>
<dbReference type="KEGG" id="sxi:SXIM_16500"/>
<organism evidence="2 3">
    <name type="scientific">Streptomyces xiamenensis</name>
    <dbReference type="NCBI Taxonomy" id="408015"/>
    <lineage>
        <taxon>Bacteria</taxon>
        <taxon>Bacillati</taxon>
        <taxon>Actinomycetota</taxon>
        <taxon>Actinomycetes</taxon>
        <taxon>Kitasatosporales</taxon>
        <taxon>Streptomycetaceae</taxon>
        <taxon>Streptomyces</taxon>
    </lineage>
</organism>
<proteinExistence type="predicted"/>
<dbReference type="GO" id="GO:0005737">
    <property type="term" value="C:cytoplasm"/>
    <property type="evidence" value="ECO:0007669"/>
    <property type="project" value="TreeGrafter"/>
</dbReference>
<reference evidence="2" key="1">
    <citation type="submission" date="2019-08" db="EMBL/GenBank/DDBJ databases">
        <title>Complete genome sequence of a mangrove-derived Streptomyces xiamenensis.</title>
        <authorList>
            <person name="Xu J."/>
        </authorList>
    </citation>
    <scope>NUCLEOTIDE SEQUENCE</scope>
    <source>
        <strain evidence="2">318</strain>
    </source>
</reference>
<dbReference type="PANTHER" id="PTHR13847">
    <property type="entry name" value="SARCOSINE DEHYDROGENASE-RELATED"/>
    <property type="match status" value="1"/>
</dbReference>
<sequence>MRPLDDLKKVVYWHETEQAEPGPPLRESVDCDVVIVGGGYAGLWTAHFLKQAEPALDIHVVEAEHSGYGASGRADGFVTPTIGKDIQALVEQFGERRTAEASAAVGRSILEIGRFLRRNKIDADWEANDYLLAATSPAQLARLAEDRALAARLSGGAAPELLGARAAQEIIGSPAITGALRTGGALINPYKLARGLARVVRGQGVVIHDRTPALRIDPGVRPTVHTPGGRITADKVVLTANAHQFTFPGFRNKVLPVWSYALVSDPLTDAQLGRIAWAGREGLVEAKTFLTCARFTADNRVLWAGGPVLYFTGRDLRRRRMNEPRAYRELLTDFRRFFPMWDDVRFRYAYGGTIDITRDFAPHFGSLPGNVLYGYGFCGNGISATHTGGKVLRDLILGKDSDFTRLLYVDRLGRKQPSFPPEPLLSAGVRGMTRLLEWREGRA</sequence>
<keyword evidence="3" id="KW-1185">Reference proteome</keyword>
<dbReference type="Pfam" id="PF01266">
    <property type="entry name" value="DAO"/>
    <property type="match status" value="1"/>
</dbReference>
<dbReference type="STRING" id="408015.SXIM_16500"/>
<accession>A0A0F7FTJ2</accession>
<gene>
    <name evidence="2" type="ORF">SXIM_16500</name>
</gene>
<dbReference type="PANTHER" id="PTHR13847:SF281">
    <property type="entry name" value="FAD DEPENDENT OXIDOREDUCTASE DOMAIN-CONTAINING PROTEIN"/>
    <property type="match status" value="1"/>
</dbReference>
<dbReference type="HOGENOM" id="CLU_007884_3_2_11"/>
<evidence type="ECO:0000313" key="3">
    <source>
        <dbReference type="Proteomes" id="UP000034034"/>
    </source>
</evidence>
<evidence type="ECO:0000313" key="2">
    <source>
        <dbReference type="EMBL" id="AKG43034.1"/>
    </source>
</evidence>
<dbReference type="EMBL" id="CP009922">
    <property type="protein sequence ID" value="AKG43034.1"/>
    <property type="molecule type" value="Genomic_DNA"/>
</dbReference>
<protein>
    <submittedName>
        <fullName evidence="2">FAD dependent oxidoreductase</fullName>
    </submittedName>
</protein>
<evidence type="ECO:0000259" key="1">
    <source>
        <dbReference type="Pfam" id="PF01266"/>
    </source>
</evidence>
<dbReference type="PATRIC" id="fig|408015.6.peg.1686"/>
<dbReference type="Gene3D" id="3.50.50.60">
    <property type="entry name" value="FAD/NAD(P)-binding domain"/>
    <property type="match status" value="1"/>
</dbReference>
<dbReference type="InterPro" id="IPR006076">
    <property type="entry name" value="FAD-dep_OxRdtase"/>
</dbReference>
<dbReference type="AlphaFoldDB" id="A0A0F7FTJ2"/>